<proteinExistence type="predicted"/>
<dbReference type="RefSeq" id="WP_061537513.1">
    <property type="nucleotide sequence ID" value="NZ_CP013235.1"/>
</dbReference>
<gene>
    <name evidence="2" type="ORF">CAter282_4609</name>
</gene>
<feature type="region of interest" description="Disordered" evidence="1">
    <location>
        <begin position="1"/>
        <end position="24"/>
    </location>
</feature>
<dbReference type="EMBL" id="CP013235">
    <property type="protein sequence ID" value="AMP12263.1"/>
    <property type="molecule type" value="Genomic_DNA"/>
</dbReference>
<feature type="compositionally biased region" description="Low complexity" evidence="1">
    <location>
        <begin position="64"/>
        <end position="77"/>
    </location>
</feature>
<feature type="region of interest" description="Disordered" evidence="1">
    <location>
        <begin position="51"/>
        <end position="77"/>
    </location>
</feature>
<dbReference type="PATRIC" id="fig|279058.18.peg.4535"/>
<accession>A0A127QQC5</accession>
<sequence length="213" mass="22616">MKQRPHNASEKKVDPPDAVPDGSAFSASRRNAILLTGVSFALLSTPRWMRQASAQTQSPPPVTPAASASSPQNPANQQQSNFLALSTLLTGTQKLNPRTGTRIYGALSTQAIEFEKQAAALWQYALDHQIKDVDNLAAAVGNDSALSLVLHRIISAWYLGVVGDDGVTGGAKVVSFESALMFDQVRDAVVVPTYCRAAPGYWVTQPAVLKAGG</sequence>
<evidence type="ECO:0000313" key="3">
    <source>
        <dbReference type="Proteomes" id="UP000071778"/>
    </source>
</evidence>
<dbReference type="Proteomes" id="UP000071778">
    <property type="component" value="Chromosome"/>
</dbReference>
<organism evidence="2 3">
    <name type="scientific">Collimonas arenae</name>
    <dbReference type="NCBI Taxonomy" id="279058"/>
    <lineage>
        <taxon>Bacteria</taxon>
        <taxon>Pseudomonadati</taxon>
        <taxon>Pseudomonadota</taxon>
        <taxon>Betaproteobacteria</taxon>
        <taxon>Burkholderiales</taxon>
        <taxon>Oxalobacteraceae</taxon>
        <taxon>Collimonas</taxon>
    </lineage>
</organism>
<reference evidence="2 3" key="1">
    <citation type="submission" date="2015-11" db="EMBL/GenBank/DDBJ databases">
        <title>Exploring the genomic traits of fungus-feeding bacterial genus Collimonas.</title>
        <authorList>
            <person name="Song C."/>
            <person name="Schmidt R."/>
            <person name="de Jager V."/>
            <person name="Krzyzanowska D."/>
            <person name="Jongedijk E."/>
            <person name="Cankar K."/>
            <person name="Beekwilder J."/>
            <person name="van Veen A."/>
            <person name="de Boer W."/>
            <person name="van Veen J.A."/>
            <person name="Garbeva P."/>
        </authorList>
    </citation>
    <scope>NUCLEOTIDE SEQUENCE [LARGE SCALE GENOMIC DNA]</scope>
    <source>
        <strain evidence="2 3">Ter282</strain>
    </source>
</reference>
<dbReference type="Pfam" id="PF12318">
    <property type="entry name" value="FAD-SLDH"/>
    <property type="match status" value="1"/>
</dbReference>
<evidence type="ECO:0000313" key="2">
    <source>
        <dbReference type="EMBL" id="AMP12263.1"/>
    </source>
</evidence>
<dbReference type="InterPro" id="IPR024651">
    <property type="entry name" value="FAD-SLDH_ssu"/>
</dbReference>
<name>A0A127QQC5_9BURK</name>
<keyword evidence="3" id="KW-1185">Reference proteome</keyword>
<evidence type="ECO:0000256" key="1">
    <source>
        <dbReference type="SAM" id="MobiDB-lite"/>
    </source>
</evidence>
<protein>
    <submittedName>
        <fullName evidence="2">Membrane bound FAD containing D-sorbitol dehydrogenase family protein</fullName>
    </submittedName>
</protein>
<dbReference type="AlphaFoldDB" id="A0A127QQC5"/>